<evidence type="ECO:0000256" key="1">
    <source>
        <dbReference type="ARBA" id="ARBA00001460"/>
    </source>
</evidence>
<dbReference type="HAMAP" id="MF_01020">
    <property type="entry name" value="HisE"/>
    <property type="match status" value="1"/>
</dbReference>
<keyword evidence="4 10" id="KW-0963">Cytoplasm</keyword>
<dbReference type="PANTHER" id="PTHR42945:SF9">
    <property type="entry name" value="HISTIDINE BIOSYNTHESIS BIFUNCTIONAL PROTEIN HISIE"/>
    <property type="match status" value="1"/>
</dbReference>
<dbReference type="CDD" id="cd11534">
    <property type="entry name" value="NTP-PPase_HisIE_like"/>
    <property type="match status" value="1"/>
</dbReference>
<dbReference type="EC" id="3.6.1.31" evidence="10"/>
<evidence type="ECO:0000256" key="8">
    <source>
        <dbReference type="ARBA" id="ARBA00022840"/>
    </source>
</evidence>
<keyword evidence="7 10" id="KW-0378">Hydrolase</keyword>
<dbReference type="InterPro" id="IPR008179">
    <property type="entry name" value="HisE"/>
</dbReference>
<organism evidence="11 12">
    <name type="scientific">Halomonas piscis</name>
    <dbReference type="NCBI Taxonomy" id="3031727"/>
    <lineage>
        <taxon>Bacteria</taxon>
        <taxon>Pseudomonadati</taxon>
        <taxon>Pseudomonadota</taxon>
        <taxon>Gammaproteobacteria</taxon>
        <taxon>Oceanospirillales</taxon>
        <taxon>Halomonadaceae</taxon>
        <taxon>Halomonas</taxon>
    </lineage>
</organism>
<keyword evidence="9 10" id="KW-0368">Histidine biosynthesis</keyword>
<evidence type="ECO:0000256" key="5">
    <source>
        <dbReference type="ARBA" id="ARBA00022605"/>
    </source>
</evidence>
<dbReference type="PANTHER" id="PTHR42945">
    <property type="entry name" value="HISTIDINE BIOSYNTHESIS BIFUNCTIONAL PROTEIN"/>
    <property type="match status" value="1"/>
</dbReference>
<reference evidence="11 12" key="1">
    <citation type="submission" date="2023-03" db="EMBL/GenBank/DDBJ databases">
        <title>Halomonas sp. nov., isolated from Korean tranditional fermented seafood 'Jeotgal'.</title>
        <authorList>
            <person name="Kim B."/>
            <person name="Shin N.-R."/>
        </authorList>
    </citation>
    <scope>NUCLEOTIDE SEQUENCE [LARGE SCALE GENOMIC DNA]</scope>
    <source>
        <strain evidence="11 12">SG2L-4</strain>
    </source>
</reference>
<dbReference type="RefSeq" id="WP_311883104.1">
    <property type="nucleotide sequence ID" value="NZ_CP119391.1"/>
</dbReference>
<protein>
    <recommendedName>
        <fullName evidence="10">Phosphoribosyl-ATP pyrophosphatase</fullName>
        <shortName evidence="10">PRA-PH</shortName>
        <ecNumber evidence="10">3.6.1.31</ecNumber>
    </recommendedName>
</protein>
<evidence type="ECO:0000256" key="7">
    <source>
        <dbReference type="ARBA" id="ARBA00022801"/>
    </source>
</evidence>
<dbReference type="GO" id="GO:0004636">
    <property type="term" value="F:phosphoribosyl-ATP diphosphatase activity"/>
    <property type="evidence" value="ECO:0007669"/>
    <property type="project" value="UniProtKB-EC"/>
</dbReference>
<sequence>MTTTPTPPPPPAADAVLEALAEVLEVRRHADADDSYVAALHHKGLNRILEKVGEEATETLLAAKDAGYENDAAKRQALVAETADLWFHSLVMLSHLGLDHRPVMDELARRFGVSGHAEKAARTGA</sequence>
<keyword evidence="6 10" id="KW-0547">Nucleotide-binding</keyword>
<dbReference type="InterPro" id="IPR021130">
    <property type="entry name" value="PRib-ATP_PPHydrolase-like"/>
</dbReference>
<evidence type="ECO:0000313" key="12">
    <source>
        <dbReference type="Proteomes" id="UP001301869"/>
    </source>
</evidence>
<evidence type="ECO:0000256" key="6">
    <source>
        <dbReference type="ARBA" id="ARBA00022741"/>
    </source>
</evidence>
<evidence type="ECO:0000256" key="10">
    <source>
        <dbReference type="HAMAP-Rule" id="MF_01020"/>
    </source>
</evidence>
<dbReference type="NCBIfam" id="NF001611">
    <property type="entry name" value="PRK00400.1-3"/>
    <property type="match status" value="1"/>
</dbReference>
<proteinExistence type="inferred from homology"/>
<keyword evidence="12" id="KW-1185">Reference proteome</keyword>
<comment type="pathway">
    <text evidence="3 10">Amino-acid biosynthesis; L-histidine biosynthesis; L-histidine from 5-phospho-alpha-D-ribose 1-diphosphate: step 2/9.</text>
</comment>
<evidence type="ECO:0000256" key="9">
    <source>
        <dbReference type="ARBA" id="ARBA00023102"/>
    </source>
</evidence>
<dbReference type="NCBIfam" id="TIGR03188">
    <property type="entry name" value="histidine_hisI"/>
    <property type="match status" value="1"/>
</dbReference>
<keyword evidence="8 10" id="KW-0067">ATP-binding</keyword>
<comment type="similarity">
    <text evidence="10">Belongs to the PRA-PH family.</text>
</comment>
<evidence type="ECO:0000256" key="4">
    <source>
        <dbReference type="ARBA" id="ARBA00022490"/>
    </source>
</evidence>
<dbReference type="Gene3D" id="1.10.287.1080">
    <property type="entry name" value="MazG-like"/>
    <property type="match status" value="1"/>
</dbReference>
<evidence type="ECO:0000256" key="2">
    <source>
        <dbReference type="ARBA" id="ARBA00004496"/>
    </source>
</evidence>
<comment type="subcellular location">
    <subcellularLocation>
        <location evidence="2 10">Cytoplasm</location>
    </subcellularLocation>
</comment>
<evidence type="ECO:0000256" key="3">
    <source>
        <dbReference type="ARBA" id="ARBA00005204"/>
    </source>
</evidence>
<dbReference type="Pfam" id="PF01503">
    <property type="entry name" value="PRA-PH"/>
    <property type="match status" value="1"/>
</dbReference>
<evidence type="ECO:0000313" key="11">
    <source>
        <dbReference type="EMBL" id="WNK19699.1"/>
    </source>
</evidence>
<dbReference type="Proteomes" id="UP001301869">
    <property type="component" value="Chromosome"/>
</dbReference>
<name>A0ABY9Z076_9GAMM</name>
<dbReference type="EMBL" id="CP119391">
    <property type="protein sequence ID" value="WNK19699.1"/>
    <property type="molecule type" value="Genomic_DNA"/>
</dbReference>
<keyword evidence="5 10" id="KW-0028">Amino-acid biosynthesis</keyword>
<gene>
    <name evidence="10" type="primary">hisE</name>
    <name evidence="11" type="ORF">P1P91_12805</name>
</gene>
<comment type="catalytic activity">
    <reaction evidence="1 10">
        <text>1-(5-phospho-beta-D-ribosyl)-ATP + H2O = 1-(5-phospho-beta-D-ribosyl)-5'-AMP + diphosphate + H(+)</text>
        <dbReference type="Rhea" id="RHEA:22828"/>
        <dbReference type="ChEBI" id="CHEBI:15377"/>
        <dbReference type="ChEBI" id="CHEBI:15378"/>
        <dbReference type="ChEBI" id="CHEBI:33019"/>
        <dbReference type="ChEBI" id="CHEBI:59457"/>
        <dbReference type="ChEBI" id="CHEBI:73183"/>
        <dbReference type="EC" id="3.6.1.31"/>
    </reaction>
</comment>
<dbReference type="SUPFAM" id="SSF101386">
    <property type="entry name" value="all-alpha NTP pyrophosphatases"/>
    <property type="match status" value="1"/>
</dbReference>
<accession>A0ABY9Z076</accession>